<dbReference type="EMBL" id="WNKU01000015">
    <property type="protein sequence ID" value="MTV49846.1"/>
    <property type="molecule type" value="Genomic_DNA"/>
</dbReference>
<sequence>MKIQVKIHDHVLKRMKKDICNQLKQAVHDCVDNLVRTSSETAPHDKGILEKSFAMEATSNSGTVTATVGYCIKERGFNYALAMHELSYRLGPKSLAKPGGYGMSGKRYPVGNKFLTRPLEGEAQTYKQHIERELQKVLKGA</sequence>
<comment type="caution">
    <text evidence="1">The sequence shown here is derived from an EMBL/GenBank/DDBJ whole genome shotgun (WGS) entry which is preliminary data.</text>
</comment>
<dbReference type="AlphaFoldDB" id="A0A6I3SM51"/>
<reference evidence="1 2" key="1">
    <citation type="submission" date="2019-11" db="EMBL/GenBank/DDBJ databases">
        <title>Whole-genome sequence of a the green, strictly anaerobic photosynthetic bacterium Heliobacillus mobilis DSM 6151.</title>
        <authorList>
            <person name="Kyndt J.A."/>
            <person name="Meyer T.E."/>
        </authorList>
    </citation>
    <scope>NUCLEOTIDE SEQUENCE [LARGE SCALE GENOMIC DNA]</scope>
    <source>
        <strain evidence="1 2">DSM 6151</strain>
    </source>
</reference>
<protein>
    <recommendedName>
        <fullName evidence="3">Phage protein, HK97 gp10 family</fullName>
    </recommendedName>
</protein>
<name>A0A6I3SM51_HELMO</name>
<accession>A0A6I3SM51</accession>
<organism evidence="1 2">
    <name type="scientific">Heliobacterium mobile</name>
    <name type="common">Heliobacillus mobilis</name>
    <dbReference type="NCBI Taxonomy" id="28064"/>
    <lineage>
        <taxon>Bacteria</taxon>
        <taxon>Bacillati</taxon>
        <taxon>Bacillota</taxon>
        <taxon>Clostridia</taxon>
        <taxon>Eubacteriales</taxon>
        <taxon>Heliobacteriaceae</taxon>
        <taxon>Heliobacterium</taxon>
    </lineage>
</organism>
<evidence type="ECO:0000313" key="2">
    <source>
        <dbReference type="Proteomes" id="UP000430670"/>
    </source>
</evidence>
<keyword evidence="2" id="KW-1185">Reference proteome</keyword>
<evidence type="ECO:0000313" key="1">
    <source>
        <dbReference type="EMBL" id="MTV49846.1"/>
    </source>
</evidence>
<dbReference type="Proteomes" id="UP000430670">
    <property type="component" value="Unassembled WGS sequence"/>
</dbReference>
<proteinExistence type="predicted"/>
<evidence type="ECO:0008006" key="3">
    <source>
        <dbReference type="Google" id="ProtNLM"/>
    </source>
</evidence>
<dbReference type="RefSeq" id="WP_155476938.1">
    <property type="nucleotide sequence ID" value="NZ_WNKU01000015.1"/>
</dbReference>
<dbReference type="OrthoDB" id="2893000at2"/>
<gene>
    <name evidence="1" type="ORF">GJ688_12775</name>
</gene>